<sequence>MATFNVRVRRGPFSGMASDGVRLNIVPGIYSVDHNDNTLVFARADTRTGGNIVVDLRDYIEIGVFPDDISVNSQIEIV</sequence>
<protein>
    <submittedName>
        <fullName evidence="1">Uncharacterized protein</fullName>
    </submittedName>
</protein>
<accession>A0ABV3WJ68</accession>
<evidence type="ECO:0000313" key="2">
    <source>
        <dbReference type="Proteomes" id="UP001558535"/>
    </source>
</evidence>
<dbReference type="RefSeq" id="WP_368608512.1">
    <property type="nucleotide sequence ID" value="NZ_JBFPKB010000013.1"/>
</dbReference>
<proteinExistence type="predicted"/>
<name>A0ABV3WJ68_9BURK</name>
<reference evidence="1 2" key="1">
    <citation type="submission" date="2024-07" db="EMBL/GenBank/DDBJ databases">
        <title>A survey of Mimosa microsymbionts across Brazilian biomes reveals a high diversity of Paraburkholderia nodulating endemic species, but also that Cupriavidus is common as a symbiont of widespread species.</title>
        <authorList>
            <person name="Rouws L."/>
            <person name="Barauna A."/>
            <person name="Beukes C."/>
            <person name="Rouws J.R.C."/>
            <person name="De Faria S.M."/>
            <person name="Gross E."/>
            <person name="Bueno Dos Reis Junior F."/>
            <person name="Simon M.F."/>
            <person name="Maluk M."/>
            <person name="Odee D.W."/>
            <person name="Kenicer G."/>
            <person name="Young J.P.W."/>
            <person name="Reis V.M."/>
            <person name="Zilli J."/>
            <person name="James E.K."/>
        </authorList>
    </citation>
    <scope>NUCLEOTIDE SEQUENCE [LARGE SCALE GENOMIC DNA]</scope>
    <source>
        <strain evidence="1 2">BR14375</strain>
    </source>
</reference>
<keyword evidence="2" id="KW-1185">Reference proteome</keyword>
<gene>
    <name evidence="1" type="ORF">AB3X84_25140</name>
</gene>
<dbReference type="Proteomes" id="UP001558535">
    <property type="component" value="Unassembled WGS sequence"/>
</dbReference>
<evidence type="ECO:0000313" key="1">
    <source>
        <dbReference type="EMBL" id="MEX3753288.1"/>
    </source>
</evidence>
<comment type="caution">
    <text evidence="1">The sequence shown here is derived from an EMBL/GenBank/DDBJ whole genome shotgun (WGS) entry which is preliminary data.</text>
</comment>
<dbReference type="EMBL" id="JBFPKE010000013">
    <property type="protein sequence ID" value="MEX3753288.1"/>
    <property type="molecule type" value="Genomic_DNA"/>
</dbReference>
<organism evidence="1 2">
    <name type="scientific">Paraburkholderia phenoliruptrix</name>
    <dbReference type="NCBI Taxonomy" id="252970"/>
    <lineage>
        <taxon>Bacteria</taxon>
        <taxon>Pseudomonadati</taxon>
        <taxon>Pseudomonadota</taxon>
        <taxon>Betaproteobacteria</taxon>
        <taxon>Burkholderiales</taxon>
        <taxon>Burkholderiaceae</taxon>
        <taxon>Paraburkholderia</taxon>
    </lineage>
</organism>